<dbReference type="InterPro" id="IPR001054">
    <property type="entry name" value="A/G_cyclase"/>
</dbReference>
<keyword evidence="3" id="KW-0547">Nucleotide-binding</keyword>
<accession>A0A9P0B888</accession>
<dbReference type="GO" id="GO:0035556">
    <property type="term" value="P:intracellular signal transduction"/>
    <property type="evidence" value="ECO:0007669"/>
    <property type="project" value="InterPro"/>
</dbReference>
<dbReference type="Gene3D" id="3.30.70.1230">
    <property type="entry name" value="Nucleotide cyclase"/>
    <property type="match status" value="1"/>
</dbReference>
<dbReference type="GO" id="GO:0007168">
    <property type="term" value="P:receptor guanylyl cyclase signaling pathway"/>
    <property type="evidence" value="ECO:0007669"/>
    <property type="project" value="TreeGrafter"/>
</dbReference>
<dbReference type="Proteomes" id="UP001154078">
    <property type="component" value="Chromosome 5"/>
</dbReference>
<dbReference type="PROSITE" id="PS00452">
    <property type="entry name" value="GUANYLATE_CYCLASE_1"/>
    <property type="match status" value="1"/>
</dbReference>
<dbReference type="InterPro" id="IPR050401">
    <property type="entry name" value="Cyclic_nucleotide_synthase"/>
</dbReference>
<dbReference type="AlphaFoldDB" id="A0A9P0B888"/>
<keyword evidence="7 8" id="KW-0456">Lyase</keyword>
<feature type="domain" description="Guanylate cyclase" evidence="12">
    <location>
        <begin position="774"/>
        <end position="967"/>
    </location>
</feature>
<dbReference type="FunFam" id="1.10.510.10:FF:000801">
    <property type="entry name" value="Guanylate cyclase"/>
    <property type="match status" value="1"/>
</dbReference>
<feature type="region of interest" description="Disordered" evidence="10">
    <location>
        <begin position="1065"/>
        <end position="1091"/>
    </location>
</feature>
<dbReference type="Pfam" id="PF00211">
    <property type="entry name" value="Guanylate_cyc"/>
    <property type="match status" value="1"/>
</dbReference>
<dbReference type="GO" id="GO:0004672">
    <property type="term" value="F:protein kinase activity"/>
    <property type="evidence" value="ECO:0007669"/>
    <property type="project" value="InterPro"/>
</dbReference>
<evidence type="ECO:0000256" key="11">
    <source>
        <dbReference type="SAM" id="SignalP"/>
    </source>
</evidence>
<feature type="coiled-coil region" evidence="9">
    <location>
        <begin position="747"/>
        <end position="774"/>
    </location>
</feature>
<organism evidence="13 14">
    <name type="scientific">Brassicogethes aeneus</name>
    <name type="common">Rape pollen beetle</name>
    <name type="synonym">Meligethes aeneus</name>
    <dbReference type="NCBI Taxonomy" id="1431903"/>
    <lineage>
        <taxon>Eukaryota</taxon>
        <taxon>Metazoa</taxon>
        <taxon>Ecdysozoa</taxon>
        <taxon>Arthropoda</taxon>
        <taxon>Hexapoda</taxon>
        <taxon>Insecta</taxon>
        <taxon>Pterygota</taxon>
        <taxon>Neoptera</taxon>
        <taxon>Endopterygota</taxon>
        <taxon>Coleoptera</taxon>
        <taxon>Polyphaga</taxon>
        <taxon>Cucujiformia</taxon>
        <taxon>Nitidulidae</taxon>
        <taxon>Meligethinae</taxon>
        <taxon>Brassicogethes</taxon>
    </lineage>
</organism>
<keyword evidence="9" id="KW-0175">Coiled coil</keyword>
<dbReference type="CDD" id="cd07302">
    <property type="entry name" value="CHD"/>
    <property type="match status" value="1"/>
</dbReference>
<dbReference type="PANTHER" id="PTHR11920">
    <property type="entry name" value="GUANYLYL CYCLASE"/>
    <property type="match status" value="1"/>
</dbReference>
<evidence type="ECO:0000313" key="13">
    <source>
        <dbReference type="EMBL" id="CAH0556430.1"/>
    </source>
</evidence>
<dbReference type="GO" id="GO:0001653">
    <property type="term" value="F:peptide receptor activity"/>
    <property type="evidence" value="ECO:0007669"/>
    <property type="project" value="TreeGrafter"/>
</dbReference>
<dbReference type="Gene3D" id="1.10.510.10">
    <property type="entry name" value="Transferase(Phosphotransferase) domain 1"/>
    <property type="match status" value="1"/>
</dbReference>
<dbReference type="SMART" id="SM00044">
    <property type="entry name" value="CYCc"/>
    <property type="match status" value="1"/>
</dbReference>
<name>A0A9P0B888_BRAAE</name>
<keyword evidence="11" id="KW-0732">Signal</keyword>
<dbReference type="GO" id="GO:0004383">
    <property type="term" value="F:guanylate cyclase activity"/>
    <property type="evidence" value="ECO:0007669"/>
    <property type="project" value="TreeGrafter"/>
</dbReference>
<evidence type="ECO:0000259" key="12">
    <source>
        <dbReference type="SMART" id="SM00044"/>
    </source>
</evidence>
<dbReference type="OrthoDB" id="1890790at2759"/>
<comment type="similarity">
    <text evidence="8">Belongs to the adenylyl cyclase class-4/guanylyl cyclase family.</text>
</comment>
<reference evidence="13" key="1">
    <citation type="submission" date="2021-12" db="EMBL/GenBank/DDBJ databases">
        <authorList>
            <person name="King R."/>
        </authorList>
    </citation>
    <scope>NUCLEOTIDE SEQUENCE</scope>
</reference>
<evidence type="ECO:0000256" key="8">
    <source>
        <dbReference type="RuleBase" id="RU000405"/>
    </source>
</evidence>
<keyword evidence="6" id="KW-0325">Glycoprotein</keyword>
<dbReference type="SUPFAM" id="SSF53822">
    <property type="entry name" value="Periplasmic binding protein-like I"/>
    <property type="match status" value="1"/>
</dbReference>
<dbReference type="SUPFAM" id="SSF56112">
    <property type="entry name" value="Protein kinase-like (PK-like)"/>
    <property type="match status" value="1"/>
</dbReference>
<evidence type="ECO:0000256" key="3">
    <source>
        <dbReference type="ARBA" id="ARBA00022741"/>
    </source>
</evidence>
<dbReference type="GO" id="GO:0005886">
    <property type="term" value="C:plasma membrane"/>
    <property type="evidence" value="ECO:0007669"/>
    <property type="project" value="TreeGrafter"/>
</dbReference>
<sequence length="1210" mass="135053">MAGPLLTGLLTCVLVSSSLAASQLPLAPSINPFPSPETLLVVSETCFYPLDMEYVEKELVVFNMSFKILSSEDICDGSSKLLHVLSTSSKTIVGSFRAELCSPAYFISNFYNHTLSTWNCPQVFKEIDTEQKSRLSPSIPAITSGFSRVVLEMKWKSVAIISGKMGWWPLLSQSIDVRLREVGVVPRHFLMIGQNTSQENIENKLGLLKKIPCRAIILCLPADESGQKVMRAIDSLRLPHDHNALAVILDISTLPSWRNKLLNTTPEHNITNFLDNISYSTQKHILVYVDEVALNSSLEVEVVHNIKRTYLRLYGVSGDRFCLYDTFFRPLMHVYQNFSNAFVVDKNTIYFDDWFSKHIQLEECDNCASQMEKAVNVLIILGCSCVFVSVILGAAVIARNQLLKKRVSKGPYKVLLTATDFVFPQIADSRRVDEGIEAMLCCWLQQLQEFGGPEVDKPDLLQGSGASGRTPLRGGSSPNLAKQLIVDPRVRYNGDLVQMKPVPSVGTTGCELRAKAVELLVLLHGLRHENLNPLIGCLAEPPRAALVSEYCTRGSLQDVLQQDDIKLDWSFRLSLLTDLVRGMKYLHSTPIRVHGFLTSKNCVIDARWVLKVTDYGLPAFYETQGIQPPNKTARELLWTAPELLRHASMRKKGSQPGDVYSFGIILQEVVVRGEPFCMLALTPEEIIEKVKRPPPLIRPSVSKGAAPPEAINIMRQCWAEQAEMRPDFNTVHDQFKKLNHGRKVNIVDTMFQMLEKYSNNLEDLIRERTEQLDIEKKKTEQLLNRMLPSYVADKLKLGMPVDPEQFEEVTIYFSDIVGFTTISAHSTPFQVVDLLNDLYTCFDATINAYNVYKVETIGDAYMVVGGLPVRIPNHAEQIATMALDLLHQSGMFRIRHLPGTPLRLRIGLHTGPCCTGVVGLTMPRYCLFGDTVNTASRMESTGAAWRIHMSEATKAYLEHAGGYHIEYRGPTEIKGKGTMDTYWLLGKDGFDKELPVPPSLNLEESLVISKSMSAISQNEEAANSIGDCTSLDSKHQVDEVANKVPNVKPSFMRTMEHSKFSSLTKTVDSDSTSRSDYHMVKSTSSDTPIPLGTPVSASEVAAALLGASTSSLCGFRRHRKIDEEDISTPYSHYKCLSPKQRVGKLLRRQFSLDRTEEYKNDDTTHMNSKLCKQNSAGAADLEKIEEVPANVSSPTQLQCTLSISVDSLLH</sequence>
<dbReference type="InterPro" id="IPR001245">
    <property type="entry name" value="Ser-Thr/Tyr_kinase_cat_dom"/>
</dbReference>
<dbReference type="SUPFAM" id="SSF55073">
    <property type="entry name" value="Nucleotide cyclase"/>
    <property type="match status" value="1"/>
</dbReference>
<proteinExistence type="inferred from homology"/>
<feature type="signal peptide" evidence="11">
    <location>
        <begin position="1"/>
        <end position="20"/>
    </location>
</feature>
<protein>
    <recommendedName>
        <fullName evidence="12">Guanylate cyclase domain-containing protein</fullName>
    </recommendedName>
</protein>
<dbReference type="PANTHER" id="PTHR11920:SF462">
    <property type="entry name" value="GUANYLATE CYCLASE"/>
    <property type="match status" value="1"/>
</dbReference>
<dbReference type="GO" id="GO:0004016">
    <property type="term" value="F:adenylate cyclase activity"/>
    <property type="evidence" value="ECO:0007669"/>
    <property type="project" value="TreeGrafter"/>
</dbReference>
<evidence type="ECO:0000256" key="4">
    <source>
        <dbReference type="ARBA" id="ARBA00022989"/>
    </source>
</evidence>
<evidence type="ECO:0000256" key="2">
    <source>
        <dbReference type="ARBA" id="ARBA00022692"/>
    </source>
</evidence>
<feature type="region of interest" description="Disordered" evidence="10">
    <location>
        <begin position="460"/>
        <end position="479"/>
    </location>
</feature>
<dbReference type="InterPro" id="IPR018297">
    <property type="entry name" value="A/G_cyclase_CS"/>
</dbReference>
<dbReference type="Pfam" id="PF07714">
    <property type="entry name" value="PK_Tyr_Ser-Thr"/>
    <property type="match status" value="1"/>
</dbReference>
<evidence type="ECO:0000256" key="10">
    <source>
        <dbReference type="SAM" id="MobiDB-lite"/>
    </source>
</evidence>
<evidence type="ECO:0000313" key="14">
    <source>
        <dbReference type="Proteomes" id="UP001154078"/>
    </source>
</evidence>
<gene>
    <name evidence="13" type="ORF">MELIAE_LOCUS7370</name>
</gene>
<keyword evidence="2" id="KW-0812">Transmembrane</keyword>
<feature type="compositionally biased region" description="Basic and acidic residues" evidence="10">
    <location>
        <begin position="1067"/>
        <end position="1079"/>
    </location>
</feature>
<dbReference type="InterPro" id="IPR028082">
    <property type="entry name" value="Peripla_BP_I"/>
</dbReference>
<comment type="subcellular location">
    <subcellularLocation>
        <location evidence="1">Membrane</location>
        <topology evidence="1">Single-pass type I membrane protein</topology>
    </subcellularLocation>
</comment>
<evidence type="ECO:0000256" key="1">
    <source>
        <dbReference type="ARBA" id="ARBA00004479"/>
    </source>
</evidence>
<evidence type="ECO:0000256" key="9">
    <source>
        <dbReference type="SAM" id="Coils"/>
    </source>
</evidence>
<keyword evidence="4" id="KW-1133">Transmembrane helix</keyword>
<dbReference type="FunFam" id="3.30.70.1230:FF:000039">
    <property type="entry name" value="Guanylate cyclase"/>
    <property type="match status" value="1"/>
</dbReference>
<dbReference type="InterPro" id="IPR029787">
    <property type="entry name" value="Nucleotide_cyclase"/>
</dbReference>
<dbReference type="GO" id="GO:0000166">
    <property type="term" value="F:nucleotide binding"/>
    <property type="evidence" value="ECO:0007669"/>
    <property type="project" value="UniProtKB-KW"/>
</dbReference>
<feature type="chain" id="PRO_5040312511" description="Guanylate cyclase domain-containing protein" evidence="11">
    <location>
        <begin position="21"/>
        <end position="1210"/>
    </location>
</feature>
<dbReference type="EMBL" id="OV121136">
    <property type="protein sequence ID" value="CAH0556430.1"/>
    <property type="molecule type" value="Genomic_DNA"/>
</dbReference>
<evidence type="ECO:0000256" key="6">
    <source>
        <dbReference type="ARBA" id="ARBA00023180"/>
    </source>
</evidence>
<evidence type="ECO:0000256" key="7">
    <source>
        <dbReference type="ARBA" id="ARBA00023239"/>
    </source>
</evidence>
<evidence type="ECO:0000256" key="5">
    <source>
        <dbReference type="ARBA" id="ARBA00023136"/>
    </source>
</evidence>
<keyword evidence="5" id="KW-0472">Membrane</keyword>
<keyword evidence="14" id="KW-1185">Reference proteome</keyword>
<dbReference type="InterPro" id="IPR011009">
    <property type="entry name" value="Kinase-like_dom_sf"/>
</dbReference>